<keyword evidence="6" id="KW-1185">Reference proteome</keyword>
<evidence type="ECO:0000313" key="5">
    <source>
        <dbReference type="EMBL" id="AEI51345.1"/>
    </source>
</evidence>
<dbReference type="Gene3D" id="1.10.10.60">
    <property type="entry name" value="Homeodomain-like"/>
    <property type="match status" value="2"/>
</dbReference>
<keyword evidence="3" id="KW-0804">Transcription</keyword>
<feature type="domain" description="HTH araC/xylS-type" evidence="4">
    <location>
        <begin position="228"/>
        <end position="329"/>
    </location>
</feature>
<dbReference type="EMBL" id="CP002859">
    <property type="protein sequence ID" value="AEI51345.1"/>
    <property type="molecule type" value="Genomic_DNA"/>
</dbReference>
<protein>
    <submittedName>
        <fullName evidence="5">Transcriptional regulator, AraC family</fullName>
    </submittedName>
</protein>
<name>A0A7U3ZQ75_RUNSL</name>
<dbReference type="InterPro" id="IPR009057">
    <property type="entry name" value="Homeodomain-like_sf"/>
</dbReference>
<sequence length="344" mass="39751">MEITLGLRPSDIWLAKVAEQFGTVPQSQHEFNYSKGSFFFKLYSLLIEPDKVAVVLGDIFWDAPLNTLRKSIESNDYWVLSFILSDEPHNCFLMNNNTRHQIKARKSTIFYSSKMAADTVWPVNKRSRFVTISFQRDWICEKLGVNAESTDNSPLISMLNSENGVYFHGVPLFERLVSFDTLFTDTRPLSWLLSVEAQCYELIVDFIGQLATFQSNATDHKFSHKDMKRVMEVESRYFPATCMLPSLEFLAGEANMSLSKFKKCFRHIYGAAPYEYHLNLKLDIARRLLLQNKWTIAEIANQLGYTSIASFNKVFKKKYNMNPTTLINEHSSQMLFTIKDPDND</sequence>
<reference evidence="5 6" key="2">
    <citation type="journal article" date="2012" name="Stand. Genomic Sci.">
        <title>Complete genome sequence of the aquatic bacterium Runella slithyformis type strain (LSU 4(T)).</title>
        <authorList>
            <person name="Copeland A."/>
            <person name="Zhang X."/>
            <person name="Misra M."/>
            <person name="Lapidus A."/>
            <person name="Nolan M."/>
            <person name="Lucas S."/>
            <person name="Deshpande S."/>
            <person name="Cheng J.F."/>
            <person name="Tapia R."/>
            <person name="Goodwin L.A."/>
            <person name="Pitluck S."/>
            <person name="Liolios K."/>
            <person name="Pagani I."/>
            <person name="Ivanova N."/>
            <person name="Mikhailova N."/>
            <person name="Pati A."/>
            <person name="Chen A."/>
            <person name="Palaniappan K."/>
            <person name="Land M."/>
            <person name="Hauser L."/>
            <person name="Pan C."/>
            <person name="Jeffries C.D."/>
            <person name="Detter J.C."/>
            <person name="Brambilla E.M."/>
            <person name="Rohde M."/>
            <person name="Djao O.D."/>
            <person name="Goker M."/>
            <person name="Sikorski J."/>
            <person name="Tindall B.J."/>
            <person name="Woyke T."/>
            <person name="Bristow J."/>
            <person name="Eisen J.A."/>
            <person name="Markowitz V."/>
            <person name="Hugenholtz P."/>
            <person name="Kyrpides N.C."/>
            <person name="Klenk H.P."/>
            <person name="Mavromatis K."/>
        </authorList>
    </citation>
    <scope>NUCLEOTIDE SEQUENCE [LARGE SCALE GENOMIC DNA]</scope>
    <source>
        <strain evidence="6">ATCC 29530 / DSM 19594 / LMG 11500 / NCIMB 11436 / LSU 4</strain>
    </source>
</reference>
<dbReference type="AlphaFoldDB" id="A0A7U3ZQ75"/>
<dbReference type="PANTHER" id="PTHR47893:SF1">
    <property type="entry name" value="REGULATORY PROTEIN PCHR"/>
    <property type="match status" value="1"/>
</dbReference>
<dbReference type="GO" id="GO:0043565">
    <property type="term" value="F:sequence-specific DNA binding"/>
    <property type="evidence" value="ECO:0007669"/>
    <property type="project" value="InterPro"/>
</dbReference>
<evidence type="ECO:0000256" key="2">
    <source>
        <dbReference type="ARBA" id="ARBA00023125"/>
    </source>
</evidence>
<dbReference type="PROSITE" id="PS01124">
    <property type="entry name" value="HTH_ARAC_FAMILY_2"/>
    <property type="match status" value="1"/>
</dbReference>
<dbReference type="InterPro" id="IPR018062">
    <property type="entry name" value="HTH_AraC-typ_CS"/>
</dbReference>
<dbReference type="PANTHER" id="PTHR47893">
    <property type="entry name" value="REGULATORY PROTEIN PCHR"/>
    <property type="match status" value="1"/>
</dbReference>
<dbReference type="PROSITE" id="PS00041">
    <property type="entry name" value="HTH_ARAC_FAMILY_1"/>
    <property type="match status" value="1"/>
</dbReference>
<evidence type="ECO:0000313" key="6">
    <source>
        <dbReference type="Proteomes" id="UP000000493"/>
    </source>
</evidence>
<evidence type="ECO:0000259" key="4">
    <source>
        <dbReference type="PROSITE" id="PS01124"/>
    </source>
</evidence>
<evidence type="ECO:0000256" key="3">
    <source>
        <dbReference type="ARBA" id="ARBA00023163"/>
    </source>
</evidence>
<dbReference type="InterPro" id="IPR018060">
    <property type="entry name" value="HTH_AraC"/>
</dbReference>
<keyword evidence="1" id="KW-0805">Transcription regulation</keyword>
<keyword evidence="2" id="KW-0238">DNA-binding</keyword>
<gene>
    <name evidence="5" type="ordered locus">Runsl_5036</name>
</gene>
<reference evidence="6" key="1">
    <citation type="submission" date="2011-06" db="EMBL/GenBank/DDBJ databases">
        <title>The complete genome of chromosome of Runella slithyformis DSM 19594.</title>
        <authorList>
            <consortium name="US DOE Joint Genome Institute (JGI-PGF)"/>
            <person name="Lucas S."/>
            <person name="Han J."/>
            <person name="Lapidus A."/>
            <person name="Bruce D."/>
            <person name="Goodwin L."/>
            <person name="Pitluck S."/>
            <person name="Peters L."/>
            <person name="Kyrpides N."/>
            <person name="Mavromatis K."/>
            <person name="Ivanova N."/>
            <person name="Ovchinnikova G."/>
            <person name="Zhang X."/>
            <person name="Misra M."/>
            <person name="Detter J.C."/>
            <person name="Tapia R."/>
            <person name="Han C."/>
            <person name="Land M."/>
            <person name="Hauser L."/>
            <person name="Markowitz V."/>
            <person name="Cheng J.-F."/>
            <person name="Hugenholtz P."/>
            <person name="Woyke T."/>
            <person name="Wu D."/>
            <person name="Tindall B."/>
            <person name="Faehrich R."/>
            <person name="Brambilla E."/>
            <person name="Klenk H.-P."/>
            <person name="Eisen J.A."/>
        </authorList>
    </citation>
    <scope>NUCLEOTIDE SEQUENCE [LARGE SCALE GENOMIC DNA]</scope>
    <source>
        <strain evidence="6">ATCC 29530 / DSM 19594 / LMG 11500 / NCIMB 11436 / LSU 4</strain>
    </source>
</reference>
<dbReference type="KEGG" id="rsi:Runsl_5036"/>
<dbReference type="SMART" id="SM00342">
    <property type="entry name" value="HTH_ARAC"/>
    <property type="match status" value="1"/>
</dbReference>
<dbReference type="GO" id="GO:0003700">
    <property type="term" value="F:DNA-binding transcription factor activity"/>
    <property type="evidence" value="ECO:0007669"/>
    <property type="project" value="InterPro"/>
</dbReference>
<dbReference type="InterPro" id="IPR053142">
    <property type="entry name" value="PchR_regulatory_protein"/>
</dbReference>
<dbReference type="RefSeq" id="WP_013930626.1">
    <property type="nucleotide sequence ID" value="NC_015703.1"/>
</dbReference>
<dbReference type="Proteomes" id="UP000000493">
    <property type="component" value="Chromosome"/>
</dbReference>
<dbReference type="SUPFAM" id="SSF46689">
    <property type="entry name" value="Homeodomain-like"/>
    <property type="match status" value="1"/>
</dbReference>
<organism evidence="5 6">
    <name type="scientific">Runella slithyformis (strain ATCC 29530 / DSM 19594 / LMG 11500 / NCIMB 11436 / LSU 4)</name>
    <dbReference type="NCBI Taxonomy" id="761193"/>
    <lineage>
        <taxon>Bacteria</taxon>
        <taxon>Pseudomonadati</taxon>
        <taxon>Bacteroidota</taxon>
        <taxon>Cytophagia</taxon>
        <taxon>Cytophagales</taxon>
        <taxon>Spirosomataceae</taxon>
        <taxon>Runella</taxon>
    </lineage>
</organism>
<evidence type="ECO:0000256" key="1">
    <source>
        <dbReference type="ARBA" id="ARBA00023015"/>
    </source>
</evidence>
<dbReference type="Pfam" id="PF12833">
    <property type="entry name" value="HTH_18"/>
    <property type="match status" value="1"/>
</dbReference>
<accession>A0A7U3ZQ75</accession>
<proteinExistence type="predicted"/>